<evidence type="ECO:0008006" key="4">
    <source>
        <dbReference type="Google" id="ProtNLM"/>
    </source>
</evidence>
<dbReference type="Proteomes" id="UP000317243">
    <property type="component" value="Unassembled WGS sequence"/>
</dbReference>
<protein>
    <recommendedName>
        <fullName evidence="4">Glycosyltransferase RgtA/B/C/D-like domain-containing protein</fullName>
    </recommendedName>
</protein>
<evidence type="ECO:0000313" key="3">
    <source>
        <dbReference type="Proteomes" id="UP000317243"/>
    </source>
</evidence>
<keyword evidence="1" id="KW-0472">Membrane</keyword>
<keyword evidence="3" id="KW-1185">Reference proteome</keyword>
<feature type="transmembrane region" description="Helical" evidence="1">
    <location>
        <begin position="16"/>
        <end position="32"/>
    </location>
</feature>
<evidence type="ECO:0000313" key="2">
    <source>
        <dbReference type="EMBL" id="TWT43006.1"/>
    </source>
</evidence>
<feature type="transmembrane region" description="Helical" evidence="1">
    <location>
        <begin position="84"/>
        <end position="101"/>
    </location>
</feature>
<feature type="transmembrane region" description="Helical" evidence="1">
    <location>
        <begin position="340"/>
        <end position="360"/>
    </location>
</feature>
<feature type="transmembrane region" description="Helical" evidence="1">
    <location>
        <begin position="165"/>
        <end position="186"/>
    </location>
</feature>
<evidence type="ECO:0000256" key="1">
    <source>
        <dbReference type="SAM" id="Phobius"/>
    </source>
</evidence>
<accession>A0A5C5VWF1</accession>
<name>A0A5C5VWF1_9PLAN</name>
<keyword evidence="1" id="KW-0812">Transmembrane</keyword>
<keyword evidence="1" id="KW-1133">Transmembrane helix</keyword>
<dbReference type="EMBL" id="SIHI01000036">
    <property type="protein sequence ID" value="TWT43006.1"/>
    <property type="molecule type" value="Genomic_DNA"/>
</dbReference>
<reference evidence="2 3" key="1">
    <citation type="submission" date="2019-02" db="EMBL/GenBank/DDBJ databases">
        <title>Deep-cultivation of Planctomycetes and their phenomic and genomic characterization uncovers novel biology.</title>
        <authorList>
            <person name="Wiegand S."/>
            <person name="Jogler M."/>
            <person name="Boedeker C."/>
            <person name="Pinto D."/>
            <person name="Vollmers J."/>
            <person name="Rivas-Marin E."/>
            <person name="Kohn T."/>
            <person name="Peeters S.H."/>
            <person name="Heuer A."/>
            <person name="Rast P."/>
            <person name="Oberbeckmann S."/>
            <person name="Bunk B."/>
            <person name="Jeske O."/>
            <person name="Meyerdierks A."/>
            <person name="Storesund J.E."/>
            <person name="Kallscheuer N."/>
            <person name="Luecker S."/>
            <person name="Lage O.M."/>
            <person name="Pohl T."/>
            <person name="Merkel B.J."/>
            <person name="Hornburger P."/>
            <person name="Mueller R.-W."/>
            <person name="Bruemmer F."/>
            <person name="Labrenz M."/>
            <person name="Spormann A.M."/>
            <person name="Op Den Camp H."/>
            <person name="Overmann J."/>
            <person name="Amann R."/>
            <person name="Jetten M.S.M."/>
            <person name="Mascher T."/>
            <person name="Medema M.H."/>
            <person name="Devos D.P."/>
            <person name="Kaster A.-K."/>
            <person name="Ovreas L."/>
            <person name="Rohde M."/>
            <person name="Galperin M.Y."/>
            <person name="Jogler C."/>
        </authorList>
    </citation>
    <scope>NUCLEOTIDE SEQUENCE [LARGE SCALE GENOMIC DNA]</scope>
    <source>
        <strain evidence="2 3">KOR42</strain>
    </source>
</reference>
<feature type="transmembrane region" description="Helical" evidence="1">
    <location>
        <begin position="206"/>
        <end position="230"/>
    </location>
</feature>
<feature type="transmembrane region" description="Helical" evidence="1">
    <location>
        <begin position="265"/>
        <end position="284"/>
    </location>
</feature>
<proteinExistence type="predicted"/>
<comment type="caution">
    <text evidence="2">The sequence shown here is derived from an EMBL/GenBank/DDBJ whole genome shotgun (WGS) entry which is preliminary data.</text>
</comment>
<sequence>MNIAQTSQVTDSRSSFLIPTLTSLGVLVLLALRVWRTGLLGDELLFVHAIDLGVSEGLFAVGSSHPPFVRLLVSLFADGESPDWLLRLPSVLMAVATVFVWDAILRRLVPDRWLIALLLPAMALSPVWLTQGFQCLPYAALALFSSLHCLAWMGMLESDRTRWKCLFIASGILLPWTHFFGINVLLVDQLIWGLFLLKRKVSIKAWLTMNAIIAALTLPVVPIATFYVRIESTFDIKPIADFDSYFVPVSSLFFSYLTFSVFTTYWPTFLILYAAAAVFLGMVIRSKSSSRTEASAGESDEVRAANNPLNDWFGCIAVGFLLAGFGAGQLHSWIGQSAMWPRYMLAGSWIHLPLIAFFLWKFVNRTAARVAAGVGLLCALVGSQYALQVHGTDCQRVASELRTNWQSGDRFLEQGVDIWSGENHFDRLWFRRYVSPEWPLLQLPTVPRESVLEAGLQFDSVPEDCKRIWVFSHLFADEFHERQNIPGWELKASACYGDACPLAVYVRIPTDNEHMVSHHE</sequence>
<feature type="transmembrane region" description="Helical" evidence="1">
    <location>
        <begin position="312"/>
        <end position="334"/>
    </location>
</feature>
<organism evidence="2 3">
    <name type="scientific">Thalassoglobus neptunius</name>
    <dbReference type="NCBI Taxonomy" id="1938619"/>
    <lineage>
        <taxon>Bacteria</taxon>
        <taxon>Pseudomonadati</taxon>
        <taxon>Planctomycetota</taxon>
        <taxon>Planctomycetia</taxon>
        <taxon>Planctomycetales</taxon>
        <taxon>Planctomycetaceae</taxon>
        <taxon>Thalassoglobus</taxon>
    </lineage>
</organism>
<feature type="transmembrane region" description="Helical" evidence="1">
    <location>
        <begin position="113"/>
        <end position="130"/>
    </location>
</feature>
<gene>
    <name evidence="2" type="ORF">KOR42_46060</name>
</gene>
<dbReference type="AlphaFoldDB" id="A0A5C5VWF1"/>